<evidence type="ECO:0000313" key="1">
    <source>
        <dbReference type="EMBL" id="GFS99717.1"/>
    </source>
</evidence>
<protein>
    <submittedName>
        <fullName evidence="1">Uncharacterized protein</fullName>
    </submittedName>
</protein>
<dbReference type="AlphaFoldDB" id="A0A8X6TEH9"/>
<proteinExistence type="predicted"/>
<accession>A0A8X6TEH9</accession>
<dbReference type="EMBL" id="BMAW01055204">
    <property type="protein sequence ID" value="GFS99717.1"/>
    <property type="molecule type" value="Genomic_DNA"/>
</dbReference>
<gene>
    <name evidence="1" type="ORF">NPIL_672791</name>
</gene>
<evidence type="ECO:0000313" key="2">
    <source>
        <dbReference type="Proteomes" id="UP000887013"/>
    </source>
</evidence>
<reference evidence="1" key="1">
    <citation type="submission" date="2020-08" db="EMBL/GenBank/DDBJ databases">
        <title>Multicomponent nature underlies the extraordinary mechanical properties of spider dragline silk.</title>
        <authorList>
            <person name="Kono N."/>
            <person name="Nakamura H."/>
            <person name="Mori M."/>
            <person name="Yoshida Y."/>
            <person name="Ohtoshi R."/>
            <person name="Malay A.D."/>
            <person name="Moran D.A.P."/>
            <person name="Tomita M."/>
            <person name="Numata K."/>
            <person name="Arakawa K."/>
        </authorList>
    </citation>
    <scope>NUCLEOTIDE SEQUENCE</scope>
</reference>
<comment type="caution">
    <text evidence="1">The sequence shown here is derived from an EMBL/GenBank/DDBJ whole genome shotgun (WGS) entry which is preliminary data.</text>
</comment>
<name>A0A8X6TEH9_NEPPI</name>
<keyword evidence="2" id="KW-1185">Reference proteome</keyword>
<dbReference type="Proteomes" id="UP000887013">
    <property type="component" value="Unassembled WGS sequence"/>
</dbReference>
<dbReference type="OrthoDB" id="6412466at2759"/>
<sequence length="153" mass="16994">MMRKIEKKNHLLHSRDSRCSRNHQRCTKLFFCCERLKKNGGFCGCCDKCILILEKGDFCGFFSKGLPPFEECDTGLKSTLLGTTFSIINTKIEMNKAIFVLLVVLVVAGSAQTCKPGICDVVRCRQAECGPGQKVKKHGGYCGCCDSCIPDKR</sequence>
<organism evidence="1 2">
    <name type="scientific">Nephila pilipes</name>
    <name type="common">Giant wood spider</name>
    <name type="synonym">Nephila maculata</name>
    <dbReference type="NCBI Taxonomy" id="299642"/>
    <lineage>
        <taxon>Eukaryota</taxon>
        <taxon>Metazoa</taxon>
        <taxon>Ecdysozoa</taxon>
        <taxon>Arthropoda</taxon>
        <taxon>Chelicerata</taxon>
        <taxon>Arachnida</taxon>
        <taxon>Araneae</taxon>
        <taxon>Araneomorphae</taxon>
        <taxon>Entelegynae</taxon>
        <taxon>Araneoidea</taxon>
        <taxon>Nephilidae</taxon>
        <taxon>Nephila</taxon>
    </lineage>
</organism>